<feature type="transmembrane region" description="Helical" evidence="8">
    <location>
        <begin position="405"/>
        <end position="428"/>
    </location>
</feature>
<dbReference type="GO" id="GO:0016020">
    <property type="term" value="C:membrane"/>
    <property type="evidence" value="ECO:0007669"/>
    <property type="project" value="UniProtKB-SubCell"/>
</dbReference>
<sequence length="578" mass="63391">MEPSKTHSSELLNFITPLTINSAPQDAHLDSFARGSDSYVTVERSTSSPDIFCDLSSRVPGLQDLSSGARAATNAERKMTFWRACRVYPKAMAWSALASSTIIMEGFDLTLVNSFLASPTFQHSFGTIVNPVTGHQISIAWQSGLSNAAVAGEILGLLLNGYCTDRFGFHHTIVGALIWLSLSLFIFFFSINIQMLLAAQILCGISWGIFQTMSTAYAAEVLPVNLRPYLTSNINMCWLLGQLCGVGVVYAFLDSRSEWAYRIPFGLQWAFVIPILGGMVFAPESPSKASLLRLTSPRSEDNFNADDTMAMMQHTSEVGKYLNGAGSSYLDCFKGTSLRRTEIACAVWITQSLSGSTLTGYAAYFFVQAGLPVNHSFHIAVGMYGAGIFGGILSWVWLRRFGRRQLYLAGLSISLVILLVAGVVSLIVENKAVSWALGSFVVALTFCYDNTIGPVCYVLVAEIPSSHLRIRTIVLARIAYNISSIVVNVLTLYMLNPTSWGWKGKGCFLFAGTTFCCLAWSYFRLPEPRGLTYLELDILFDKKASARKFGQLQKKLASSGYFSLAPMTRSESLWGGYS</sequence>
<feature type="transmembrane region" description="Helical" evidence="8">
    <location>
        <begin position="500"/>
        <end position="523"/>
    </location>
</feature>
<proteinExistence type="inferred from homology"/>
<name>A0A1S9RH01_PENBI</name>
<dbReference type="PANTHER" id="PTHR48022">
    <property type="entry name" value="PLASTIDIC GLUCOSE TRANSPORTER 4"/>
    <property type="match status" value="1"/>
</dbReference>
<evidence type="ECO:0000259" key="9">
    <source>
        <dbReference type="PROSITE" id="PS50850"/>
    </source>
</evidence>
<comment type="similarity">
    <text evidence="2 7">Belongs to the major facilitator superfamily. Sugar transporter (TC 2.A.1.1) family.</text>
</comment>
<dbReference type="SUPFAM" id="SSF103473">
    <property type="entry name" value="MFS general substrate transporter"/>
    <property type="match status" value="1"/>
</dbReference>
<keyword evidence="4 8" id="KW-0812">Transmembrane</keyword>
<dbReference type="InterPro" id="IPR036259">
    <property type="entry name" value="MFS_trans_sf"/>
</dbReference>
<evidence type="ECO:0000256" key="4">
    <source>
        <dbReference type="ARBA" id="ARBA00022692"/>
    </source>
</evidence>
<feature type="transmembrane region" description="Helical" evidence="8">
    <location>
        <begin position="343"/>
        <end position="367"/>
    </location>
</feature>
<feature type="transmembrane region" description="Helical" evidence="8">
    <location>
        <begin position="234"/>
        <end position="253"/>
    </location>
</feature>
<dbReference type="AlphaFoldDB" id="A0A1S9RH01"/>
<dbReference type="Pfam" id="PF00083">
    <property type="entry name" value="Sugar_tr"/>
    <property type="match status" value="1"/>
</dbReference>
<evidence type="ECO:0000256" key="6">
    <source>
        <dbReference type="ARBA" id="ARBA00023136"/>
    </source>
</evidence>
<comment type="caution">
    <text evidence="10">The sequence shown here is derived from an EMBL/GenBank/DDBJ whole genome shotgun (WGS) entry which is preliminary data.</text>
</comment>
<dbReference type="PANTHER" id="PTHR48022:SF49">
    <property type="entry name" value="SUGAR TRANSPORTER, PUTATIVE (AFU_ORTHOLOGUE AFUA_8G01340)-RELATED"/>
    <property type="match status" value="1"/>
</dbReference>
<feature type="transmembrane region" description="Helical" evidence="8">
    <location>
        <begin position="173"/>
        <end position="191"/>
    </location>
</feature>
<reference evidence="11" key="1">
    <citation type="submission" date="2015-09" db="EMBL/GenBank/DDBJ databases">
        <authorList>
            <person name="Fill T.P."/>
            <person name="Baretta J.F."/>
            <person name="de Almeida L.G."/>
            <person name="Rocha M."/>
            <person name="de Souza D.H."/>
            <person name="Malavazi I."/>
            <person name="Cerdeira L.T."/>
            <person name="Hong H."/>
            <person name="Samborskyy M."/>
            <person name="de Vasconcelos A.T."/>
            <person name="Leadlay P."/>
            <person name="Rodrigues-Filho E."/>
        </authorList>
    </citation>
    <scope>NUCLEOTIDE SEQUENCE [LARGE SCALE GENOMIC DNA]</scope>
    <source>
        <strain evidence="11">LaBioMMi 136</strain>
    </source>
</reference>
<feature type="transmembrane region" description="Helical" evidence="8">
    <location>
        <begin position="472"/>
        <end position="494"/>
    </location>
</feature>
<dbReference type="PROSITE" id="PS00217">
    <property type="entry name" value="SUGAR_TRANSPORT_2"/>
    <property type="match status" value="1"/>
</dbReference>
<dbReference type="Gene3D" id="1.20.1250.20">
    <property type="entry name" value="MFS general substrate transporter like domains"/>
    <property type="match status" value="1"/>
</dbReference>
<dbReference type="GO" id="GO:0005351">
    <property type="term" value="F:carbohydrate:proton symporter activity"/>
    <property type="evidence" value="ECO:0007669"/>
    <property type="project" value="TreeGrafter"/>
</dbReference>
<keyword evidence="3 7" id="KW-0813">Transport</keyword>
<feature type="transmembrane region" description="Helical" evidence="8">
    <location>
        <begin position="434"/>
        <end position="460"/>
    </location>
</feature>
<dbReference type="InterPro" id="IPR003663">
    <property type="entry name" value="Sugar/inositol_transpt"/>
</dbReference>
<dbReference type="NCBIfam" id="TIGR00879">
    <property type="entry name" value="SP"/>
    <property type="match status" value="1"/>
</dbReference>
<dbReference type="InterPro" id="IPR050360">
    <property type="entry name" value="MFS_Sugar_Transporters"/>
</dbReference>
<evidence type="ECO:0000256" key="8">
    <source>
        <dbReference type="SAM" id="Phobius"/>
    </source>
</evidence>
<evidence type="ECO:0000256" key="5">
    <source>
        <dbReference type="ARBA" id="ARBA00022989"/>
    </source>
</evidence>
<feature type="transmembrane region" description="Helical" evidence="8">
    <location>
        <begin position="379"/>
        <end position="398"/>
    </location>
</feature>
<evidence type="ECO:0000256" key="3">
    <source>
        <dbReference type="ARBA" id="ARBA00022448"/>
    </source>
</evidence>
<feature type="transmembrane region" description="Helical" evidence="8">
    <location>
        <begin position="197"/>
        <end position="222"/>
    </location>
</feature>
<keyword evidence="5 8" id="KW-1133">Transmembrane helix</keyword>
<evidence type="ECO:0000313" key="10">
    <source>
        <dbReference type="EMBL" id="OOQ84621.1"/>
    </source>
</evidence>
<dbReference type="InterPro" id="IPR005828">
    <property type="entry name" value="MFS_sugar_transport-like"/>
</dbReference>
<organism evidence="10 11">
    <name type="scientific">Penicillium brasilianum</name>
    <dbReference type="NCBI Taxonomy" id="104259"/>
    <lineage>
        <taxon>Eukaryota</taxon>
        <taxon>Fungi</taxon>
        <taxon>Dikarya</taxon>
        <taxon>Ascomycota</taxon>
        <taxon>Pezizomycotina</taxon>
        <taxon>Eurotiomycetes</taxon>
        <taxon>Eurotiomycetidae</taxon>
        <taxon>Eurotiales</taxon>
        <taxon>Aspergillaceae</taxon>
        <taxon>Penicillium</taxon>
    </lineage>
</organism>
<comment type="subcellular location">
    <subcellularLocation>
        <location evidence="1">Membrane</location>
        <topology evidence="1">Multi-pass membrane protein</topology>
    </subcellularLocation>
</comment>
<evidence type="ECO:0000256" key="2">
    <source>
        <dbReference type="ARBA" id="ARBA00010992"/>
    </source>
</evidence>
<evidence type="ECO:0000256" key="1">
    <source>
        <dbReference type="ARBA" id="ARBA00004141"/>
    </source>
</evidence>
<protein>
    <submittedName>
        <fullName evidence="10">MFS sugar transporter</fullName>
    </submittedName>
</protein>
<evidence type="ECO:0000256" key="7">
    <source>
        <dbReference type="RuleBase" id="RU003346"/>
    </source>
</evidence>
<keyword evidence="6 8" id="KW-0472">Membrane</keyword>
<dbReference type="EMBL" id="LJBN01000178">
    <property type="protein sequence ID" value="OOQ84621.1"/>
    <property type="molecule type" value="Genomic_DNA"/>
</dbReference>
<dbReference type="FunFam" id="1.20.1250.20:FF:000078">
    <property type="entry name" value="MFS maltose transporter, putative"/>
    <property type="match status" value="1"/>
</dbReference>
<dbReference type="InterPro" id="IPR005829">
    <property type="entry name" value="Sugar_transporter_CS"/>
</dbReference>
<keyword evidence="10" id="KW-0762">Sugar transport</keyword>
<dbReference type="PROSITE" id="PS50850">
    <property type="entry name" value="MFS"/>
    <property type="match status" value="1"/>
</dbReference>
<feature type="domain" description="Major facilitator superfamily (MFS) profile" evidence="9">
    <location>
        <begin position="94"/>
        <end position="529"/>
    </location>
</feature>
<accession>A0A1S9RH01</accession>
<gene>
    <name evidence="10" type="ORF">PEBR_29768</name>
</gene>
<dbReference type="InterPro" id="IPR020846">
    <property type="entry name" value="MFS_dom"/>
</dbReference>
<evidence type="ECO:0000313" key="11">
    <source>
        <dbReference type="Proteomes" id="UP000190744"/>
    </source>
</evidence>
<dbReference type="Proteomes" id="UP000190744">
    <property type="component" value="Unassembled WGS sequence"/>
</dbReference>